<sequence length="107" mass="12194">MKSGTDKVVIVLFGISVVLLCRRRRQKHSNHTNNCLTDGTELEKLTPNTEPSLRVNPIQKPPRLAMNNYSSDKEIPQVWLIKHNINGNSNVSHHQNYAESDYSTQLL</sequence>
<feature type="chain" id="PRO_5036211346" evidence="2">
    <location>
        <begin position="21"/>
        <end position="107"/>
    </location>
</feature>
<name>A0A7R9M043_9ACAR</name>
<evidence type="ECO:0000313" key="3">
    <source>
        <dbReference type="EMBL" id="CAD7650970.1"/>
    </source>
</evidence>
<reference evidence="3" key="1">
    <citation type="submission" date="2020-11" db="EMBL/GenBank/DDBJ databases">
        <authorList>
            <person name="Tran Van P."/>
        </authorList>
    </citation>
    <scope>NUCLEOTIDE SEQUENCE</scope>
</reference>
<feature type="region of interest" description="Disordered" evidence="1">
    <location>
        <begin position="26"/>
        <end position="68"/>
    </location>
</feature>
<evidence type="ECO:0000256" key="1">
    <source>
        <dbReference type="SAM" id="MobiDB-lite"/>
    </source>
</evidence>
<evidence type="ECO:0000313" key="4">
    <source>
        <dbReference type="Proteomes" id="UP000759131"/>
    </source>
</evidence>
<feature type="signal peptide" evidence="2">
    <location>
        <begin position="1"/>
        <end position="20"/>
    </location>
</feature>
<gene>
    <name evidence="3" type="ORF">OSB1V03_LOCUS23118</name>
</gene>
<proteinExistence type="predicted"/>
<accession>A0A7R9M043</accession>
<feature type="non-terminal residue" evidence="3">
    <location>
        <position position="1"/>
    </location>
</feature>
<organism evidence="3">
    <name type="scientific">Medioppia subpectinata</name>
    <dbReference type="NCBI Taxonomy" id="1979941"/>
    <lineage>
        <taxon>Eukaryota</taxon>
        <taxon>Metazoa</taxon>
        <taxon>Ecdysozoa</taxon>
        <taxon>Arthropoda</taxon>
        <taxon>Chelicerata</taxon>
        <taxon>Arachnida</taxon>
        <taxon>Acari</taxon>
        <taxon>Acariformes</taxon>
        <taxon>Sarcoptiformes</taxon>
        <taxon>Oribatida</taxon>
        <taxon>Brachypylina</taxon>
        <taxon>Oppioidea</taxon>
        <taxon>Oppiidae</taxon>
        <taxon>Medioppia</taxon>
    </lineage>
</organism>
<dbReference type="EMBL" id="CAJPIZ010054847">
    <property type="protein sequence ID" value="CAG2123173.1"/>
    <property type="molecule type" value="Genomic_DNA"/>
</dbReference>
<dbReference type="EMBL" id="OC909422">
    <property type="protein sequence ID" value="CAD7650970.1"/>
    <property type="molecule type" value="Genomic_DNA"/>
</dbReference>
<dbReference type="Proteomes" id="UP000759131">
    <property type="component" value="Unassembled WGS sequence"/>
</dbReference>
<protein>
    <submittedName>
        <fullName evidence="3">Uncharacterized protein</fullName>
    </submittedName>
</protein>
<dbReference type="AlphaFoldDB" id="A0A7R9M043"/>
<keyword evidence="4" id="KW-1185">Reference proteome</keyword>
<keyword evidence="2" id="KW-0732">Signal</keyword>
<evidence type="ECO:0000256" key="2">
    <source>
        <dbReference type="SAM" id="SignalP"/>
    </source>
</evidence>